<dbReference type="RefSeq" id="WP_068911675.1">
    <property type="nucleotide sequence ID" value="NZ_MBEW02000001.1"/>
</dbReference>
<evidence type="ECO:0000313" key="2">
    <source>
        <dbReference type="Proteomes" id="UP000093352"/>
    </source>
</evidence>
<comment type="caution">
    <text evidence="1">The sequence shown here is derived from an EMBL/GenBank/DDBJ whole genome shotgun (WGS) entry which is preliminary data.</text>
</comment>
<organism evidence="1 2">
    <name type="scientific">Criibacterium bergeronii</name>
    <dbReference type="NCBI Taxonomy" id="1871336"/>
    <lineage>
        <taxon>Bacteria</taxon>
        <taxon>Bacillati</taxon>
        <taxon>Bacillota</taxon>
        <taxon>Clostridia</taxon>
        <taxon>Peptostreptococcales</taxon>
        <taxon>Filifactoraceae</taxon>
        <taxon>Criibacterium</taxon>
    </lineage>
</organism>
<name>A0A371IP76_9FIRM</name>
<proteinExistence type="predicted"/>
<dbReference type="Proteomes" id="UP000093352">
    <property type="component" value="Unassembled WGS sequence"/>
</dbReference>
<protein>
    <submittedName>
        <fullName evidence="1">Uncharacterized protein</fullName>
    </submittedName>
</protein>
<keyword evidence="2" id="KW-1185">Reference proteome</keyword>
<evidence type="ECO:0000313" key="1">
    <source>
        <dbReference type="EMBL" id="RDY22287.1"/>
    </source>
</evidence>
<sequence>MYQLFAQKVYDSEQLRQTLSKDDAVISATDITKATGREDALAYKLVLNPEKLGINLNTITDGDLADDEETFLANMKISDDYAKKLCESLNVNYSLIEVFSARYDYESEEIGIVCLVSIMYIETARKKQKDLMKRLFANIE</sequence>
<accession>A0A371IP76</accession>
<gene>
    <name evidence="1" type="ORF">BBG48_000800</name>
</gene>
<reference evidence="1 2" key="1">
    <citation type="journal article" date="2016" name="Genome Announc.">
        <title>Draft Genome Sequence of Criibacterium bergeronii gen. nov., sp. nov., Strain CCRI-22567T, Isolated from a Vaginal Sample from a Woman with Bacterial Vaginosis.</title>
        <authorList>
            <person name="Maheux A.F."/>
            <person name="Berube E."/>
            <person name="Boudreau D.K."/>
            <person name="Raymond F."/>
            <person name="Corbeil J."/>
            <person name="Roy P.H."/>
            <person name="Boissinot M."/>
            <person name="Omar R.F."/>
        </authorList>
    </citation>
    <scope>NUCLEOTIDE SEQUENCE [LARGE SCALE GENOMIC DNA]</scope>
    <source>
        <strain evidence="1 2">CCRI-22567</strain>
    </source>
</reference>
<dbReference type="AlphaFoldDB" id="A0A371IP76"/>
<dbReference type="EMBL" id="MBEW02000001">
    <property type="protein sequence ID" value="RDY22287.1"/>
    <property type="molecule type" value="Genomic_DNA"/>
</dbReference>